<dbReference type="AlphaFoldDB" id="A0A8T2V4F8"/>
<comment type="caution">
    <text evidence="1">The sequence shown here is derived from an EMBL/GenBank/DDBJ whole genome shotgun (WGS) entry which is preliminary data.</text>
</comment>
<sequence length="213" mass="24747">MGSRLLHYRDQFLDILADGFIRRPCYMDTYMPHSSRVAIGQLRVSSHRLEIETGRAADIPREERICRVCRVEIEDEEHFVCRCSAYDGIRGRYGTLFTGQPTLREIMDSRDQRQLGRFLLEIQSHRDSLLQPTVAAHTGGRQSQFTEFFIPRRAAALPPSAHTPRGVTLQQAQAARARRRPRARGYRARDITDIRLQRSRLVTMAPWRRDDSR</sequence>
<evidence type="ECO:0000313" key="2">
    <source>
        <dbReference type="Proteomes" id="UP000825935"/>
    </source>
</evidence>
<protein>
    <submittedName>
        <fullName evidence="1">Uncharacterized protein</fullName>
    </submittedName>
</protein>
<dbReference type="EMBL" id="CM035407">
    <property type="protein sequence ID" value="KAH7443347.1"/>
    <property type="molecule type" value="Genomic_DNA"/>
</dbReference>
<reference evidence="1" key="1">
    <citation type="submission" date="2021-08" db="EMBL/GenBank/DDBJ databases">
        <title>WGS assembly of Ceratopteris richardii.</title>
        <authorList>
            <person name="Marchant D.B."/>
            <person name="Chen G."/>
            <person name="Jenkins J."/>
            <person name="Shu S."/>
            <person name="Leebens-Mack J."/>
            <person name="Grimwood J."/>
            <person name="Schmutz J."/>
            <person name="Soltis P."/>
            <person name="Soltis D."/>
            <person name="Chen Z.-H."/>
        </authorList>
    </citation>
    <scope>NUCLEOTIDE SEQUENCE</scope>
    <source>
        <strain evidence="1">Whitten #5841</strain>
        <tissue evidence="1">Leaf</tissue>
    </source>
</reference>
<accession>A0A8T2V4F8</accession>
<proteinExistence type="predicted"/>
<keyword evidence="2" id="KW-1185">Reference proteome</keyword>
<organism evidence="1 2">
    <name type="scientific">Ceratopteris richardii</name>
    <name type="common">Triangle waterfern</name>
    <dbReference type="NCBI Taxonomy" id="49495"/>
    <lineage>
        <taxon>Eukaryota</taxon>
        <taxon>Viridiplantae</taxon>
        <taxon>Streptophyta</taxon>
        <taxon>Embryophyta</taxon>
        <taxon>Tracheophyta</taxon>
        <taxon>Polypodiopsida</taxon>
        <taxon>Polypodiidae</taxon>
        <taxon>Polypodiales</taxon>
        <taxon>Pteridineae</taxon>
        <taxon>Pteridaceae</taxon>
        <taxon>Parkerioideae</taxon>
        <taxon>Ceratopteris</taxon>
    </lineage>
</organism>
<dbReference type="OrthoDB" id="2968572at2759"/>
<gene>
    <name evidence="1" type="ORF">KP509_02G030300</name>
</gene>
<dbReference type="Proteomes" id="UP000825935">
    <property type="component" value="Chromosome 2"/>
</dbReference>
<name>A0A8T2V4F8_CERRI</name>
<evidence type="ECO:0000313" key="1">
    <source>
        <dbReference type="EMBL" id="KAH7443347.1"/>
    </source>
</evidence>